<name>A0ABD5TXD7_9EURY</name>
<dbReference type="Proteomes" id="UP001596408">
    <property type="component" value="Unassembled WGS sequence"/>
</dbReference>
<reference evidence="2 3" key="1">
    <citation type="journal article" date="2019" name="Int. J. Syst. Evol. Microbiol.">
        <title>The Global Catalogue of Microorganisms (GCM) 10K type strain sequencing project: providing services to taxonomists for standard genome sequencing and annotation.</title>
        <authorList>
            <consortium name="The Broad Institute Genomics Platform"/>
            <consortium name="The Broad Institute Genome Sequencing Center for Infectious Disease"/>
            <person name="Wu L."/>
            <person name="Ma J."/>
        </authorList>
    </citation>
    <scope>NUCLEOTIDE SEQUENCE [LARGE SCALE GENOMIC DNA]</scope>
    <source>
        <strain evidence="2 3">YIM 94188</strain>
    </source>
</reference>
<sequence length="46" mass="4399">MTPTAVGFVADGFGFRVAFAVLSASLVGGATVAIGLLLAGGETNDG</sequence>
<accession>A0ABD5TXD7</accession>
<comment type="caution">
    <text evidence="2">The sequence shown here is derived from an EMBL/GenBank/DDBJ whole genome shotgun (WGS) entry which is preliminary data.</text>
</comment>
<keyword evidence="1" id="KW-1133">Transmembrane helix</keyword>
<dbReference type="EMBL" id="JBHSXH010000014">
    <property type="protein sequence ID" value="MFC6825292.1"/>
    <property type="molecule type" value="Genomic_DNA"/>
</dbReference>
<dbReference type="RefSeq" id="WP_379695378.1">
    <property type="nucleotide sequence ID" value="NZ_JBHSXH010000014.1"/>
</dbReference>
<evidence type="ECO:0000256" key="1">
    <source>
        <dbReference type="SAM" id="Phobius"/>
    </source>
</evidence>
<keyword evidence="1" id="KW-0472">Membrane</keyword>
<gene>
    <name evidence="2" type="ORF">ACFQEV_09865</name>
</gene>
<feature type="transmembrane region" description="Helical" evidence="1">
    <location>
        <begin position="17"/>
        <end position="39"/>
    </location>
</feature>
<evidence type="ECO:0000313" key="2">
    <source>
        <dbReference type="EMBL" id="MFC6825292.1"/>
    </source>
</evidence>
<evidence type="ECO:0008006" key="4">
    <source>
        <dbReference type="Google" id="ProtNLM"/>
    </source>
</evidence>
<evidence type="ECO:0000313" key="3">
    <source>
        <dbReference type="Proteomes" id="UP001596408"/>
    </source>
</evidence>
<protein>
    <recommendedName>
        <fullName evidence="4">Major facilitator superfamily (MFS) profile domain-containing protein</fullName>
    </recommendedName>
</protein>
<keyword evidence="1" id="KW-0812">Transmembrane</keyword>
<dbReference type="AlphaFoldDB" id="A0ABD5TXD7"/>
<organism evidence="2 3">
    <name type="scientific">Halopelagius fulvigenes</name>
    <dbReference type="NCBI Taxonomy" id="1198324"/>
    <lineage>
        <taxon>Archaea</taxon>
        <taxon>Methanobacteriati</taxon>
        <taxon>Methanobacteriota</taxon>
        <taxon>Stenosarchaea group</taxon>
        <taxon>Halobacteria</taxon>
        <taxon>Halobacteriales</taxon>
        <taxon>Haloferacaceae</taxon>
    </lineage>
</organism>
<keyword evidence="3" id="KW-1185">Reference proteome</keyword>
<proteinExistence type="predicted"/>